<dbReference type="AlphaFoldDB" id="A0A1L9PUQ0"/>
<keyword evidence="1" id="KW-0812">Transmembrane</keyword>
<feature type="domain" description="SigF-like NTF2-like" evidence="2">
    <location>
        <begin position="1"/>
        <end position="172"/>
    </location>
</feature>
<keyword evidence="1" id="KW-1133">Transmembrane helix</keyword>
<organism evidence="3 4">
    <name type="scientific">Aspergillus versicolor CBS 583.65</name>
    <dbReference type="NCBI Taxonomy" id="1036611"/>
    <lineage>
        <taxon>Eukaryota</taxon>
        <taxon>Fungi</taxon>
        <taxon>Dikarya</taxon>
        <taxon>Ascomycota</taxon>
        <taxon>Pezizomycotina</taxon>
        <taxon>Eurotiomycetes</taxon>
        <taxon>Eurotiomycetidae</taxon>
        <taxon>Eurotiales</taxon>
        <taxon>Aspergillaceae</taxon>
        <taxon>Aspergillus</taxon>
        <taxon>Aspergillus subgen. Nidulantes</taxon>
    </lineage>
</organism>
<protein>
    <recommendedName>
        <fullName evidence="2">SigF-like NTF2-like domain-containing protein</fullName>
    </recommendedName>
</protein>
<dbReference type="GeneID" id="63728629"/>
<evidence type="ECO:0000313" key="3">
    <source>
        <dbReference type="EMBL" id="OJJ05203.1"/>
    </source>
</evidence>
<dbReference type="OrthoDB" id="2344312at2759"/>
<evidence type="ECO:0000259" key="2">
    <source>
        <dbReference type="Pfam" id="PF24840"/>
    </source>
</evidence>
<dbReference type="PANTHER" id="PTHR35393:SF1">
    <property type="entry name" value="SNOAL-LIKE DOMAIN-CONTAINING PROTEIN"/>
    <property type="match status" value="1"/>
</dbReference>
<keyword evidence="4" id="KW-1185">Reference proteome</keyword>
<proteinExistence type="predicted"/>
<reference evidence="4" key="1">
    <citation type="journal article" date="2017" name="Genome Biol.">
        <title>Comparative genomics reveals high biological diversity and specific adaptations in the industrially and medically important fungal genus Aspergillus.</title>
        <authorList>
            <person name="de Vries R.P."/>
            <person name="Riley R."/>
            <person name="Wiebenga A."/>
            <person name="Aguilar-Osorio G."/>
            <person name="Amillis S."/>
            <person name="Uchima C.A."/>
            <person name="Anderluh G."/>
            <person name="Asadollahi M."/>
            <person name="Askin M."/>
            <person name="Barry K."/>
            <person name="Battaglia E."/>
            <person name="Bayram O."/>
            <person name="Benocci T."/>
            <person name="Braus-Stromeyer S.A."/>
            <person name="Caldana C."/>
            <person name="Canovas D."/>
            <person name="Cerqueira G.C."/>
            <person name="Chen F."/>
            <person name="Chen W."/>
            <person name="Choi C."/>
            <person name="Clum A."/>
            <person name="Dos Santos R.A."/>
            <person name="Damasio A.R."/>
            <person name="Diallinas G."/>
            <person name="Emri T."/>
            <person name="Fekete E."/>
            <person name="Flipphi M."/>
            <person name="Freyberg S."/>
            <person name="Gallo A."/>
            <person name="Gournas C."/>
            <person name="Habgood R."/>
            <person name="Hainaut M."/>
            <person name="Harispe M.L."/>
            <person name="Henrissat B."/>
            <person name="Hilden K.S."/>
            <person name="Hope R."/>
            <person name="Hossain A."/>
            <person name="Karabika E."/>
            <person name="Karaffa L."/>
            <person name="Karanyi Z."/>
            <person name="Krasevec N."/>
            <person name="Kuo A."/>
            <person name="Kusch H."/>
            <person name="LaButti K."/>
            <person name="Lagendijk E.L."/>
            <person name="Lapidus A."/>
            <person name="Levasseur A."/>
            <person name="Lindquist E."/>
            <person name="Lipzen A."/>
            <person name="Logrieco A.F."/>
            <person name="MacCabe A."/>
            <person name="Maekelae M.R."/>
            <person name="Malavazi I."/>
            <person name="Melin P."/>
            <person name="Meyer V."/>
            <person name="Mielnichuk N."/>
            <person name="Miskei M."/>
            <person name="Molnar A.P."/>
            <person name="Mule G."/>
            <person name="Ngan C.Y."/>
            <person name="Orejas M."/>
            <person name="Orosz E."/>
            <person name="Ouedraogo J.P."/>
            <person name="Overkamp K.M."/>
            <person name="Park H.-S."/>
            <person name="Perrone G."/>
            <person name="Piumi F."/>
            <person name="Punt P.J."/>
            <person name="Ram A.F."/>
            <person name="Ramon A."/>
            <person name="Rauscher S."/>
            <person name="Record E."/>
            <person name="Riano-Pachon D.M."/>
            <person name="Robert V."/>
            <person name="Roehrig J."/>
            <person name="Ruller R."/>
            <person name="Salamov A."/>
            <person name="Salih N.S."/>
            <person name="Samson R.A."/>
            <person name="Sandor E."/>
            <person name="Sanguinetti M."/>
            <person name="Schuetze T."/>
            <person name="Sepcic K."/>
            <person name="Shelest E."/>
            <person name="Sherlock G."/>
            <person name="Sophianopoulou V."/>
            <person name="Squina F.M."/>
            <person name="Sun H."/>
            <person name="Susca A."/>
            <person name="Todd R.B."/>
            <person name="Tsang A."/>
            <person name="Unkles S.E."/>
            <person name="van de Wiele N."/>
            <person name="van Rossen-Uffink D."/>
            <person name="Oliveira J.V."/>
            <person name="Vesth T.C."/>
            <person name="Visser J."/>
            <person name="Yu J.-H."/>
            <person name="Zhou M."/>
            <person name="Andersen M.R."/>
            <person name="Archer D.B."/>
            <person name="Baker S.E."/>
            <person name="Benoit I."/>
            <person name="Brakhage A.A."/>
            <person name="Braus G.H."/>
            <person name="Fischer R."/>
            <person name="Frisvad J.C."/>
            <person name="Goldman G.H."/>
            <person name="Houbraken J."/>
            <person name="Oakley B."/>
            <person name="Pocsi I."/>
            <person name="Scazzocchio C."/>
            <person name="Seiboth B."/>
            <person name="vanKuyk P.A."/>
            <person name="Wortman J."/>
            <person name="Dyer P.S."/>
            <person name="Grigoriev I.V."/>
        </authorList>
    </citation>
    <scope>NUCLEOTIDE SEQUENCE [LARGE SCALE GENOMIC DNA]</scope>
    <source>
        <strain evidence="4">CBS 583.65</strain>
    </source>
</reference>
<dbReference type="Pfam" id="PF24840">
    <property type="entry name" value="NTF2_SigF"/>
    <property type="match status" value="1"/>
</dbReference>
<dbReference type="PANTHER" id="PTHR35393">
    <property type="entry name" value="CHROMOSOME 1, WHOLE GENOME SHOTGUN SEQUENCE"/>
    <property type="match status" value="1"/>
</dbReference>
<dbReference type="EMBL" id="KV878132">
    <property type="protein sequence ID" value="OJJ05203.1"/>
    <property type="molecule type" value="Genomic_DNA"/>
</dbReference>
<keyword evidence="1" id="KW-0472">Membrane</keyword>
<feature type="transmembrane region" description="Helical" evidence="1">
    <location>
        <begin position="160"/>
        <end position="180"/>
    </location>
</feature>
<feature type="transmembrane region" description="Helical" evidence="1">
    <location>
        <begin position="84"/>
        <end position="102"/>
    </location>
</feature>
<evidence type="ECO:0000313" key="4">
    <source>
        <dbReference type="Proteomes" id="UP000184073"/>
    </source>
</evidence>
<evidence type="ECO:0000256" key="1">
    <source>
        <dbReference type="SAM" id="Phobius"/>
    </source>
</evidence>
<gene>
    <name evidence="3" type="ORF">ASPVEDRAFT_44729</name>
</gene>
<dbReference type="InterPro" id="IPR057514">
    <property type="entry name" value="NTF2_SigF"/>
</dbReference>
<name>A0A1L9PUQ0_ASPVE</name>
<dbReference type="Proteomes" id="UP000184073">
    <property type="component" value="Unassembled WGS sequence"/>
</dbReference>
<dbReference type="STRING" id="1036611.A0A1L9PUQ0"/>
<sequence length="217" mass="25040">MEDPVTEIPTVIHLLTQSPPSLQEATIDRFFTPDASFVHPFCRIWSHNGSRWGVKKIYQWYKIMSPHIELDVGSVAYDKENLKLYVTIFQIFSIWLVPFYSAPVTLTTVLDLTTDPGEEKKDAARGDGTKRYYIQKQEDFYQPQEFIKFVMPFGGSLLVAMWHAFASLFSIIGVFALWPIMWAEEKGFFNYNYRVANGAREGVVDVLNNHVQELKVT</sequence>
<dbReference type="VEuPathDB" id="FungiDB:ASPVEDRAFT_44729"/>
<accession>A0A1L9PUQ0</accession>
<dbReference type="RefSeq" id="XP_040670965.1">
    <property type="nucleotide sequence ID" value="XM_040813118.1"/>
</dbReference>